<evidence type="ECO:0000313" key="2">
    <source>
        <dbReference type="EMBL" id="CCO23751.1"/>
    </source>
</evidence>
<feature type="region of interest" description="Disordered" evidence="1">
    <location>
        <begin position="283"/>
        <end position="312"/>
    </location>
</feature>
<reference evidence="2 3" key="1">
    <citation type="submission" date="2012-10" db="EMBL/GenBank/DDBJ databases">
        <authorList>
            <person name="Genoscope - CEA"/>
        </authorList>
    </citation>
    <scope>NUCLEOTIDE SEQUENCE [LARGE SCALE GENOMIC DNA]</scope>
    <source>
        <strain evidence="3">AM13 / DSM 14728</strain>
    </source>
</reference>
<dbReference type="PATRIC" id="fig|1121451.3.peg.1717"/>
<dbReference type="KEGG" id="dhy:DESAM_21474"/>
<dbReference type="STRING" id="1121451.DESAM_21474"/>
<dbReference type="HOGENOM" id="CLU_846573_0_0_7"/>
<organism evidence="2 3">
    <name type="scientific">Maridesulfovibrio hydrothermalis AM13 = DSM 14728</name>
    <dbReference type="NCBI Taxonomy" id="1121451"/>
    <lineage>
        <taxon>Bacteria</taxon>
        <taxon>Pseudomonadati</taxon>
        <taxon>Thermodesulfobacteriota</taxon>
        <taxon>Desulfovibrionia</taxon>
        <taxon>Desulfovibrionales</taxon>
        <taxon>Desulfovibrionaceae</taxon>
        <taxon>Maridesulfovibrio</taxon>
    </lineage>
</organism>
<feature type="compositionally biased region" description="Basic and acidic residues" evidence="1">
    <location>
        <begin position="283"/>
        <end position="295"/>
    </location>
</feature>
<sequence>MHSSAESNPGRGAMMDYTTPQSMEHALVQRLVQTSTQLQREEDFSTVEKQDLARSLGINWFQATSFKQALKSLDTFLKDNKSEPTKKQALVNGLKALLSELIPTLFVIRLGEDDDNYMPDENGLVLRLRHHFLLERIYQDHYMQPRSGASAHCSEVLCSPAKNAFGLDIWFANLESAIRYINEELGLNKAYAENIITGKLDSLLTDPDISQGEKSLLLKFVSAVGRTRKNLEEDYGKKSSHVLPSQLGAFIPTMRDISHLIRSHIHEVYAPEDGAMNASKFVVNDKDSSAEEEQVKPQPAQPQPAQPQQKKQEIAQLLKDFIKNSAGD</sequence>
<dbReference type="Proteomes" id="UP000010808">
    <property type="component" value="Chromosome"/>
</dbReference>
<evidence type="ECO:0000313" key="3">
    <source>
        <dbReference type="Proteomes" id="UP000010808"/>
    </source>
</evidence>
<gene>
    <name evidence="2" type="ORF">DESAM_21474</name>
</gene>
<evidence type="ECO:0000256" key="1">
    <source>
        <dbReference type="SAM" id="MobiDB-lite"/>
    </source>
</evidence>
<dbReference type="AlphaFoldDB" id="L0RDU7"/>
<protein>
    <submittedName>
        <fullName evidence="2">Uncharacterized protein</fullName>
    </submittedName>
</protein>
<dbReference type="EMBL" id="FO203522">
    <property type="protein sequence ID" value="CCO23751.1"/>
    <property type="molecule type" value="Genomic_DNA"/>
</dbReference>
<name>L0RDU7_9BACT</name>
<proteinExistence type="predicted"/>
<keyword evidence="3" id="KW-1185">Reference proteome</keyword>
<accession>L0RDU7</accession>